<name>A0AAD6TGG0_9AGAR</name>
<accession>A0AAD6TGG0</accession>
<keyword evidence="3" id="KW-1185">Reference proteome</keyword>
<reference evidence="2" key="1">
    <citation type="submission" date="2023-03" db="EMBL/GenBank/DDBJ databases">
        <title>Massive genome expansion in bonnet fungi (Mycena s.s.) driven by repeated elements and novel gene families across ecological guilds.</title>
        <authorList>
            <consortium name="Lawrence Berkeley National Laboratory"/>
            <person name="Harder C.B."/>
            <person name="Miyauchi S."/>
            <person name="Viragh M."/>
            <person name="Kuo A."/>
            <person name="Thoen E."/>
            <person name="Andreopoulos B."/>
            <person name="Lu D."/>
            <person name="Skrede I."/>
            <person name="Drula E."/>
            <person name="Henrissat B."/>
            <person name="Morin E."/>
            <person name="Kohler A."/>
            <person name="Barry K."/>
            <person name="LaButti K."/>
            <person name="Morin E."/>
            <person name="Salamov A."/>
            <person name="Lipzen A."/>
            <person name="Mereny Z."/>
            <person name="Hegedus B."/>
            <person name="Baldrian P."/>
            <person name="Stursova M."/>
            <person name="Weitz H."/>
            <person name="Taylor A."/>
            <person name="Grigoriev I.V."/>
            <person name="Nagy L.G."/>
            <person name="Martin F."/>
            <person name="Kauserud H."/>
        </authorList>
    </citation>
    <scope>NUCLEOTIDE SEQUENCE</scope>
    <source>
        <strain evidence="2">CBHHK200</strain>
    </source>
</reference>
<comment type="caution">
    <text evidence="2">The sequence shown here is derived from an EMBL/GenBank/DDBJ whole genome shotgun (WGS) entry which is preliminary data.</text>
</comment>
<evidence type="ECO:0000256" key="1">
    <source>
        <dbReference type="SAM" id="SignalP"/>
    </source>
</evidence>
<evidence type="ECO:0000313" key="3">
    <source>
        <dbReference type="Proteomes" id="UP001218188"/>
    </source>
</evidence>
<sequence>MFAVLSILPVFLRLVSVGGPCAAIAGENGYPQVRLVNACSHFPSMKRPRPTGVFPRARPLIMRMSLDHTSCQ</sequence>
<keyword evidence="1" id="KW-0732">Signal</keyword>
<feature type="chain" id="PRO_5042228371" description="Secreted protein" evidence="1">
    <location>
        <begin position="18"/>
        <end position="72"/>
    </location>
</feature>
<dbReference type="EMBL" id="JARJCM010000004">
    <property type="protein sequence ID" value="KAJ7045613.1"/>
    <property type="molecule type" value="Genomic_DNA"/>
</dbReference>
<evidence type="ECO:0008006" key="4">
    <source>
        <dbReference type="Google" id="ProtNLM"/>
    </source>
</evidence>
<evidence type="ECO:0000313" key="2">
    <source>
        <dbReference type="EMBL" id="KAJ7045613.1"/>
    </source>
</evidence>
<dbReference type="AlphaFoldDB" id="A0AAD6TGG0"/>
<organism evidence="2 3">
    <name type="scientific">Mycena alexandri</name>
    <dbReference type="NCBI Taxonomy" id="1745969"/>
    <lineage>
        <taxon>Eukaryota</taxon>
        <taxon>Fungi</taxon>
        <taxon>Dikarya</taxon>
        <taxon>Basidiomycota</taxon>
        <taxon>Agaricomycotina</taxon>
        <taxon>Agaricomycetes</taxon>
        <taxon>Agaricomycetidae</taxon>
        <taxon>Agaricales</taxon>
        <taxon>Marasmiineae</taxon>
        <taxon>Mycenaceae</taxon>
        <taxon>Mycena</taxon>
    </lineage>
</organism>
<protein>
    <recommendedName>
        <fullName evidence="4">Secreted protein</fullName>
    </recommendedName>
</protein>
<dbReference type="Proteomes" id="UP001218188">
    <property type="component" value="Unassembled WGS sequence"/>
</dbReference>
<feature type="signal peptide" evidence="1">
    <location>
        <begin position="1"/>
        <end position="17"/>
    </location>
</feature>
<gene>
    <name evidence="2" type="ORF">C8F04DRAFT_1065480</name>
</gene>
<proteinExistence type="predicted"/>